<dbReference type="InterPro" id="IPR050815">
    <property type="entry name" value="TF_fung"/>
</dbReference>
<dbReference type="AlphaFoldDB" id="A0AAE0NSK8"/>
<evidence type="ECO:0000259" key="7">
    <source>
        <dbReference type="Pfam" id="PF04082"/>
    </source>
</evidence>
<evidence type="ECO:0000256" key="5">
    <source>
        <dbReference type="ARBA" id="ARBA00023242"/>
    </source>
</evidence>
<accession>A0AAE0NSK8</accession>
<proteinExistence type="predicted"/>
<feature type="domain" description="Xylanolytic transcriptional activator regulatory" evidence="7">
    <location>
        <begin position="52"/>
        <end position="259"/>
    </location>
</feature>
<name>A0AAE0NSK8_9PEZI</name>
<dbReference type="GO" id="GO:0008270">
    <property type="term" value="F:zinc ion binding"/>
    <property type="evidence" value="ECO:0007669"/>
    <property type="project" value="InterPro"/>
</dbReference>
<evidence type="ECO:0000313" key="8">
    <source>
        <dbReference type="EMBL" id="KAK3386870.1"/>
    </source>
</evidence>
<protein>
    <recommendedName>
        <fullName evidence="7">Xylanolytic transcriptional activator regulatory domain-containing protein</fullName>
    </recommendedName>
</protein>
<evidence type="ECO:0000256" key="1">
    <source>
        <dbReference type="ARBA" id="ARBA00004123"/>
    </source>
</evidence>
<dbReference type="GO" id="GO:0006351">
    <property type="term" value="P:DNA-templated transcription"/>
    <property type="evidence" value="ECO:0007669"/>
    <property type="project" value="InterPro"/>
</dbReference>
<keyword evidence="3" id="KW-0805">Transcription regulation</keyword>
<keyword evidence="2" id="KW-0479">Metal-binding</keyword>
<evidence type="ECO:0000256" key="6">
    <source>
        <dbReference type="SAM" id="MobiDB-lite"/>
    </source>
</evidence>
<comment type="subcellular location">
    <subcellularLocation>
        <location evidence="1">Nucleus</location>
    </subcellularLocation>
</comment>
<organism evidence="8 9">
    <name type="scientific">Podospora didyma</name>
    <dbReference type="NCBI Taxonomy" id="330526"/>
    <lineage>
        <taxon>Eukaryota</taxon>
        <taxon>Fungi</taxon>
        <taxon>Dikarya</taxon>
        <taxon>Ascomycota</taxon>
        <taxon>Pezizomycotina</taxon>
        <taxon>Sordariomycetes</taxon>
        <taxon>Sordariomycetidae</taxon>
        <taxon>Sordariales</taxon>
        <taxon>Podosporaceae</taxon>
        <taxon>Podospora</taxon>
    </lineage>
</organism>
<feature type="region of interest" description="Disordered" evidence="6">
    <location>
        <begin position="514"/>
        <end position="568"/>
    </location>
</feature>
<dbReference type="InterPro" id="IPR007219">
    <property type="entry name" value="XnlR_reg_dom"/>
</dbReference>
<gene>
    <name evidence="8" type="ORF">B0H63DRAFT_141729</name>
</gene>
<keyword evidence="4" id="KW-0804">Transcription</keyword>
<sequence length="652" mass="72959">MYPSHESQTRPQSPSTADTPHSQRGAGNGITVRSVCAALKISTATYEMLMDAYFSNMTSFSLFRPGSVEPKFAAMQQHSDAEALVAAMFSFSARHWHGTGNGDGDHHQEIDCPSPAYFASIASSQLDGSVDRYGDMRPPFWLLQAGVLVTFYQLTLSVRSRSWKKLGDCIRYSYDLNLHMVDANHQGTRKEKGSMNTAHWVLLEERRRAWWAVWEMDVFASTIRRLPTAIDASLNLTLLPVPDSCWFSNVYQESCFLSEDCSLRWKHLARSGNKSAKAWFIVVNSLMRNTQRIVYHPAGSVETKQHHDQLEIMANCLYCTVTSLPASLRYQGGETLDFGLQGVSSSDGRQTNNPRRQEHADKYALHLMTQLCRFMIYHHKICARAPWLARRKGTATHSPSDEDDDSATTTTQRQENQSEWTNYMNASNEIVTIVRSSARDHYRYVNPFLANTLWFAAAAQCACRVFGPASFSRQRTSSNLDVLKLAMDRFISFWGGMENLRGKLARVEAGLQDLMAGPPDASTTDRGRERRGSASVHQIGSRALQALPSSRSTMTAQTPHPRSVSLEDTTTTTTTTILGTGSVLNSDSMHGMVASNVNGWTDPKWSSFNMPHMYDFNQQQHVGVPSFSTADAMDFLPFGLDELLMTTIDLPM</sequence>
<keyword evidence="5" id="KW-0539">Nucleus</keyword>
<dbReference type="Proteomes" id="UP001285441">
    <property type="component" value="Unassembled WGS sequence"/>
</dbReference>
<dbReference type="CDD" id="cd12148">
    <property type="entry name" value="fungal_TF_MHR"/>
    <property type="match status" value="1"/>
</dbReference>
<comment type="caution">
    <text evidence="8">The sequence shown here is derived from an EMBL/GenBank/DDBJ whole genome shotgun (WGS) entry which is preliminary data.</text>
</comment>
<dbReference type="GO" id="GO:0005634">
    <property type="term" value="C:nucleus"/>
    <property type="evidence" value="ECO:0007669"/>
    <property type="project" value="UniProtKB-SubCell"/>
</dbReference>
<feature type="compositionally biased region" description="Basic and acidic residues" evidence="6">
    <location>
        <begin position="523"/>
        <end position="532"/>
    </location>
</feature>
<keyword evidence="9" id="KW-1185">Reference proteome</keyword>
<reference evidence="8" key="2">
    <citation type="submission" date="2023-06" db="EMBL/GenBank/DDBJ databases">
        <authorList>
            <consortium name="Lawrence Berkeley National Laboratory"/>
            <person name="Haridas S."/>
            <person name="Hensen N."/>
            <person name="Bonometti L."/>
            <person name="Westerberg I."/>
            <person name="Brannstrom I.O."/>
            <person name="Guillou S."/>
            <person name="Cros-Aarteil S."/>
            <person name="Calhoun S."/>
            <person name="Kuo A."/>
            <person name="Mondo S."/>
            <person name="Pangilinan J."/>
            <person name="Riley R."/>
            <person name="LaButti K."/>
            <person name="Andreopoulos B."/>
            <person name="Lipzen A."/>
            <person name="Chen C."/>
            <person name="Yanf M."/>
            <person name="Daum C."/>
            <person name="Ng V."/>
            <person name="Clum A."/>
            <person name="Steindorff A."/>
            <person name="Ohm R."/>
            <person name="Martin F."/>
            <person name="Silar P."/>
            <person name="Natvig D."/>
            <person name="Lalanne C."/>
            <person name="Gautier V."/>
            <person name="Ament-velasquez S.L."/>
            <person name="Kruys A."/>
            <person name="Hutchinson M.I."/>
            <person name="Powell A.J."/>
            <person name="Barry K."/>
            <person name="Miller A.N."/>
            <person name="Grigoriev I.V."/>
            <person name="Debuchy R."/>
            <person name="Gladieux P."/>
            <person name="Thoren M.H."/>
            <person name="Johannesson H."/>
        </authorList>
    </citation>
    <scope>NUCLEOTIDE SEQUENCE</scope>
    <source>
        <strain evidence="8">CBS 232.78</strain>
    </source>
</reference>
<dbReference type="GO" id="GO:0000981">
    <property type="term" value="F:DNA-binding transcription factor activity, RNA polymerase II-specific"/>
    <property type="evidence" value="ECO:0007669"/>
    <property type="project" value="InterPro"/>
</dbReference>
<dbReference type="Pfam" id="PF04082">
    <property type="entry name" value="Fungal_trans"/>
    <property type="match status" value="1"/>
</dbReference>
<evidence type="ECO:0000256" key="2">
    <source>
        <dbReference type="ARBA" id="ARBA00022723"/>
    </source>
</evidence>
<dbReference type="GO" id="GO:0003677">
    <property type="term" value="F:DNA binding"/>
    <property type="evidence" value="ECO:0007669"/>
    <property type="project" value="InterPro"/>
</dbReference>
<feature type="compositionally biased region" description="Polar residues" evidence="6">
    <location>
        <begin position="1"/>
        <end position="22"/>
    </location>
</feature>
<dbReference type="PANTHER" id="PTHR47338:SF10">
    <property type="entry name" value="TRANSCRIPTION FACTOR DOMAIN-CONTAINING PROTEIN-RELATED"/>
    <property type="match status" value="1"/>
</dbReference>
<feature type="region of interest" description="Disordered" evidence="6">
    <location>
        <begin position="393"/>
        <end position="420"/>
    </location>
</feature>
<dbReference type="EMBL" id="JAULSW010000003">
    <property type="protein sequence ID" value="KAK3386870.1"/>
    <property type="molecule type" value="Genomic_DNA"/>
</dbReference>
<feature type="region of interest" description="Disordered" evidence="6">
    <location>
        <begin position="1"/>
        <end position="28"/>
    </location>
</feature>
<evidence type="ECO:0000256" key="4">
    <source>
        <dbReference type="ARBA" id="ARBA00023163"/>
    </source>
</evidence>
<evidence type="ECO:0000313" key="9">
    <source>
        <dbReference type="Proteomes" id="UP001285441"/>
    </source>
</evidence>
<dbReference type="PANTHER" id="PTHR47338">
    <property type="entry name" value="ZN(II)2CYS6 TRANSCRIPTION FACTOR (EUROFUNG)-RELATED"/>
    <property type="match status" value="1"/>
</dbReference>
<evidence type="ECO:0000256" key="3">
    <source>
        <dbReference type="ARBA" id="ARBA00023015"/>
    </source>
</evidence>
<reference evidence="8" key="1">
    <citation type="journal article" date="2023" name="Mol. Phylogenet. Evol.">
        <title>Genome-scale phylogeny and comparative genomics of the fungal order Sordariales.</title>
        <authorList>
            <person name="Hensen N."/>
            <person name="Bonometti L."/>
            <person name="Westerberg I."/>
            <person name="Brannstrom I.O."/>
            <person name="Guillou S."/>
            <person name="Cros-Aarteil S."/>
            <person name="Calhoun S."/>
            <person name="Haridas S."/>
            <person name="Kuo A."/>
            <person name="Mondo S."/>
            <person name="Pangilinan J."/>
            <person name="Riley R."/>
            <person name="LaButti K."/>
            <person name="Andreopoulos B."/>
            <person name="Lipzen A."/>
            <person name="Chen C."/>
            <person name="Yan M."/>
            <person name="Daum C."/>
            <person name="Ng V."/>
            <person name="Clum A."/>
            <person name="Steindorff A."/>
            <person name="Ohm R.A."/>
            <person name="Martin F."/>
            <person name="Silar P."/>
            <person name="Natvig D.O."/>
            <person name="Lalanne C."/>
            <person name="Gautier V."/>
            <person name="Ament-Velasquez S.L."/>
            <person name="Kruys A."/>
            <person name="Hutchinson M.I."/>
            <person name="Powell A.J."/>
            <person name="Barry K."/>
            <person name="Miller A.N."/>
            <person name="Grigoriev I.V."/>
            <person name="Debuchy R."/>
            <person name="Gladieux P."/>
            <person name="Hiltunen Thoren M."/>
            <person name="Johannesson H."/>
        </authorList>
    </citation>
    <scope>NUCLEOTIDE SEQUENCE</scope>
    <source>
        <strain evidence="8">CBS 232.78</strain>
    </source>
</reference>
<feature type="compositionally biased region" description="Polar residues" evidence="6">
    <location>
        <begin position="547"/>
        <end position="560"/>
    </location>
</feature>